<dbReference type="Gene3D" id="3.40.50.620">
    <property type="entry name" value="HUPs"/>
    <property type="match status" value="1"/>
</dbReference>
<keyword evidence="6" id="KW-1185">Reference proteome</keyword>
<dbReference type="Proteomes" id="UP000007800">
    <property type="component" value="Unassembled WGS sequence"/>
</dbReference>
<evidence type="ECO:0000256" key="3">
    <source>
        <dbReference type="ARBA" id="ARBA00022840"/>
    </source>
</evidence>
<dbReference type="InterPro" id="IPR014729">
    <property type="entry name" value="Rossmann-like_a/b/a_fold"/>
</dbReference>
<keyword evidence="3" id="KW-0067">ATP-binding</keyword>
<dbReference type="GO" id="GO:0004817">
    <property type="term" value="F:cysteine-tRNA ligase activity"/>
    <property type="evidence" value="ECO:0007669"/>
    <property type="project" value="TreeGrafter"/>
</dbReference>
<dbReference type="AlphaFoldDB" id="C5LM46"/>
<keyword evidence="1" id="KW-0436">Ligase</keyword>
<dbReference type="RefSeq" id="XP_002769459.1">
    <property type="nucleotide sequence ID" value="XM_002769413.1"/>
</dbReference>
<evidence type="ECO:0000313" key="5">
    <source>
        <dbReference type="EMBL" id="EER02177.1"/>
    </source>
</evidence>
<reference evidence="5 6" key="1">
    <citation type="submission" date="2008-07" db="EMBL/GenBank/DDBJ databases">
        <authorList>
            <person name="El-Sayed N."/>
            <person name="Caler E."/>
            <person name="Inman J."/>
            <person name="Amedeo P."/>
            <person name="Hass B."/>
            <person name="Wortman J."/>
        </authorList>
    </citation>
    <scope>NUCLEOTIDE SEQUENCE [LARGE SCALE GENOMIC DNA]</scope>
    <source>
        <strain evidence="6">ATCC 50983 / TXsc</strain>
    </source>
</reference>
<gene>
    <name evidence="5" type="ORF">Pmar_PMAR008958</name>
</gene>
<dbReference type="InterPro" id="IPR032678">
    <property type="entry name" value="tRNA-synt_1_cat_dom"/>
</dbReference>
<protein>
    <recommendedName>
        <fullName evidence="4">tRNA synthetases class I catalytic domain-containing protein</fullName>
    </recommendedName>
</protein>
<proteinExistence type="predicted"/>
<sequence length="50" mass="6224">MEHARAYLTFDIIWRIPEDYFQYRFLYQMNITDIDDKIILEALKGELVRR</sequence>
<organism evidence="6">
    <name type="scientific">Perkinsus marinus (strain ATCC 50983 / TXsc)</name>
    <dbReference type="NCBI Taxonomy" id="423536"/>
    <lineage>
        <taxon>Eukaryota</taxon>
        <taxon>Sar</taxon>
        <taxon>Alveolata</taxon>
        <taxon>Perkinsozoa</taxon>
        <taxon>Perkinsea</taxon>
        <taxon>Perkinsida</taxon>
        <taxon>Perkinsidae</taxon>
        <taxon>Perkinsus</taxon>
    </lineage>
</organism>
<dbReference type="EMBL" id="GG683392">
    <property type="protein sequence ID" value="EER02177.1"/>
    <property type="molecule type" value="Genomic_DNA"/>
</dbReference>
<evidence type="ECO:0000256" key="1">
    <source>
        <dbReference type="ARBA" id="ARBA00022598"/>
    </source>
</evidence>
<name>C5LM46_PERM5</name>
<accession>C5LM46</accession>
<evidence type="ECO:0000256" key="2">
    <source>
        <dbReference type="ARBA" id="ARBA00022741"/>
    </source>
</evidence>
<evidence type="ECO:0000259" key="4">
    <source>
        <dbReference type="Pfam" id="PF01406"/>
    </source>
</evidence>
<dbReference type="GeneID" id="9055081"/>
<dbReference type="SUPFAM" id="SSF52374">
    <property type="entry name" value="Nucleotidylyl transferase"/>
    <property type="match status" value="1"/>
</dbReference>
<feature type="domain" description="tRNA synthetases class I catalytic" evidence="4">
    <location>
        <begin position="1"/>
        <end position="45"/>
    </location>
</feature>
<dbReference type="PANTHER" id="PTHR10890:SF3">
    <property type="entry name" value="CYSTEINE--TRNA LIGASE, CYTOPLASMIC"/>
    <property type="match status" value="1"/>
</dbReference>
<dbReference type="InterPro" id="IPR024909">
    <property type="entry name" value="Cys-tRNA/MSH_ligase"/>
</dbReference>
<dbReference type="Pfam" id="PF01406">
    <property type="entry name" value="tRNA-synt_1e"/>
    <property type="match status" value="1"/>
</dbReference>
<dbReference type="OrthoDB" id="438179at2759"/>
<dbReference type="PANTHER" id="PTHR10890">
    <property type="entry name" value="CYSTEINYL-TRNA SYNTHETASE"/>
    <property type="match status" value="1"/>
</dbReference>
<keyword evidence="2" id="KW-0547">Nucleotide-binding</keyword>
<dbReference type="GO" id="GO:0006423">
    <property type="term" value="P:cysteinyl-tRNA aminoacylation"/>
    <property type="evidence" value="ECO:0007669"/>
    <property type="project" value="TreeGrafter"/>
</dbReference>
<dbReference type="InParanoid" id="C5LM46"/>
<dbReference type="GO" id="GO:0005737">
    <property type="term" value="C:cytoplasm"/>
    <property type="evidence" value="ECO:0007669"/>
    <property type="project" value="TreeGrafter"/>
</dbReference>
<dbReference type="GO" id="GO:0005524">
    <property type="term" value="F:ATP binding"/>
    <property type="evidence" value="ECO:0007669"/>
    <property type="project" value="UniProtKB-KW"/>
</dbReference>
<evidence type="ECO:0000313" key="6">
    <source>
        <dbReference type="Proteomes" id="UP000007800"/>
    </source>
</evidence>